<sequence>MMSGSYELLNLVLRRKGSLDEARFRRFVELARRVAVFDPEHKVWRVSSSKLAVLSEGELEGLLVELLSLSALTAREAEELREIWRGLRANTVVVRGATLELLGNDVLLKEVLESFGQYLYSSDGAPRLKSLLYLARFAKEAEQKLGVRVFFDNRLLNVTLARVDGKLRWWFNALDEVLVSKLTELGTLKYFVERALLSSEGVYEGSELVERRLRVAHVSWREKCVTTPVALYQKYLDFLASEGFTVENKVEELPEVQIPLQKRFELLPHQEDAFKAWYRTRRGTIAIFTRGGKSFIALEAIYTLRKPTLILVTTKELLQTWLDYLERYLGVPKHSVGILGAGERKLGGITIATYTSAVKALDALKGRFEFVVFDEAHHVPATTFKSVALNVDAIYRMALSATPERRDRNEQLLYELCGNLVFKLTYDDLMRLRVVAPIERFESFFAEGKEEKLSTLVQLLRRYETSKVLVFTQYLTTAEEVYARLLKEGFKAELITGETPPLKRELAFKRFLEGRVNVLVTTTVLDEGVTVPDAEVAVIYEGTGEARQMIQRIGRVLGYQPGKTAKVFELVDILNPREKSAYLRRSWVRELYAEGMRYYRESAASLAESSTGYQRRMDYYLD</sequence>
<proteinExistence type="predicted"/>
<dbReference type="InterPro" id="IPR027417">
    <property type="entry name" value="P-loop_NTPase"/>
</dbReference>
<accession>A0A7J3X620</accession>
<dbReference type="Gene3D" id="3.40.50.300">
    <property type="entry name" value="P-loop containing nucleotide triphosphate hydrolases"/>
    <property type="match status" value="2"/>
</dbReference>
<evidence type="ECO:0000256" key="1">
    <source>
        <dbReference type="ARBA" id="ARBA00022741"/>
    </source>
</evidence>
<evidence type="ECO:0000256" key="4">
    <source>
        <dbReference type="ARBA" id="ARBA00022840"/>
    </source>
</evidence>
<dbReference type="InterPro" id="IPR050615">
    <property type="entry name" value="ATP-dep_DNA_Helicase"/>
</dbReference>
<dbReference type="PANTHER" id="PTHR11274:SF12">
    <property type="entry name" value="HELICASE, POSSIBLE DNA REPAIR RAD25"/>
    <property type="match status" value="1"/>
</dbReference>
<evidence type="ECO:0000259" key="5">
    <source>
        <dbReference type="PROSITE" id="PS51192"/>
    </source>
</evidence>
<keyword evidence="2" id="KW-0378">Hydrolase</keyword>
<dbReference type="AlphaFoldDB" id="A0A7J3X620"/>
<keyword evidence="1" id="KW-0547">Nucleotide-binding</keyword>
<comment type="caution">
    <text evidence="7">The sequence shown here is derived from an EMBL/GenBank/DDBJ whole genome shotgun (WGS) entry which is preliminary data.</text>
</comment>
<name>A0A7J3X620_THEPE</name>
<evidence type="ECO:0000259" key="6">
    <source>
        <dbReference type="PROSITE" id="PS51194"/>
    </source>
</evidence>
<evidence type="ECO:0000256" key="3">
    <source>
        <dbReference type="ARBA" id="ARBA00022806"/>
    </source>
</evidence>
<dbReference type="GO" id="GO:0005524">
    <property type="term" value="F:ATP binding"/>
    <property type="evidence" value="ECO:0007669"/>
    <property type="project" value="UniProtKB-KW"/>
</dbReference>
<evidence type="ECO:0000313" key="7">
    <source>
        <dbReference type="EMBL" id="HHP04663.1"/>
    </source>
</evidence>
<dbReference type="GO" id="GO:0003677">
    <property type="term" value="F:DNA binding"/>
    <property type="evidence" value="ECO:0007669"/>
    <property type="project" value="InterPro"/>
</dbReference>
<dbReference type="PROSITE" id="PS51194">
    <property type="entry name" value="HELICASE_CTER"/>
    <property type="match status" value="1"/>
</dbReference>
<dbReference type="Pfam" id="PF04851">
    <property type="entry name" value="ResIII"/>
    <property type="match status" value="1"/>
</dbReference>
<feature type="domain" description="Helicase C-terminal" evidence="6">
    <location>
        <begin position="455"/>
        <end position="607"/>
    </location>
</feature>
<dbReference type="Pfam" id="PF00271">
    <property type="entry name" value="Helicase_C"/>
    <property type="match status" value="1"/>
</dbReference>
<dbReference type="InterPro" id="IPR001650">
    <property type="entry name" value="Helicase_C-like"/>
</dbReference>
<keyword evidence="3 7" id="KW-0347">Helicase</keyword>
<dbReference type="InterPro" id="IPR006935">
    <property type="entry name" value="Helicase/UvrB_N"/>
</dbReference>
<feature type="domain" description="Helicase ATP-binding" evidence="5">
    <location>
        <begin position="274"/>
        <end position="421"/>
    </location>
</feature>
<dbReference type="PANTHER" id="PTHR11274">
    <property type="entry name" value="RAD25/XP-B DNA REPAIR HELICASE"/>
    <property type="match status" value="1"/>
</dbReference>
<dbReference type="PROSITE" id="PS51192">
    <property type="entry name" value="HELICASE_ATP_BIND_1"/>
    <property type="match status" value="1"/>
</dbReference>
<dbReference type="GO" id="GO:0004386">
    <property type="term" value="F:helicase activity"/>
    <property type="evidence" value="ECO:0007669"/>
    <property type="project" value="UniProtKB-KW"/>
</dbReference>
<dbReference type="CDD" id="cd17926">
    <property type="entry name" value="DEXHc_RE"/>
    <property type="match status" value="1"/>
</dbReference>
<organism evidence="7">
    <name type="scientific">Thermofilum pendens</name>
    <dbReference type="NCBI Taxonomy" id="2269"/>
    <lineage>
        <taxon>Archaea</taxon>
        <taxon>Thermoproteota</taxon>
        <taxon>Thermoprotei</taxon>
        <taxon>Thermofilales</taxon>
        <taxon>Thermofilaceae</taxon>
        <taxon>Thermofilum</taxon>
    </lineage>
</organism>
<gene>
    <name evidence="7" type="ORF">ENM88_02800</name>
</gene>
<dbReference type="SMART" id="SM00487">
    <property type="entry name" value="DEXDc"/>
    <property type="match status" value="1"/>
</dbReference>
<dbReference type="InterPro" id="IPR014001">
    <property type="entry name" value="Helicase_ATP-bd"/>
</dbReference>
<dbReference type="GO" id="GO:0016787">
    <property type="term" value="F:hydrolase activity"/>
    <property type="evidence" value="ECO:0007669"/>
    <property type="project" value="UniProtKB-KW"/>
</dbReference>
<dbReference type="SMART" id="SM00490">
    <property type="entry name" value="HELICc"/>
    <property type="match status" value="1"/>
</dbReference>
<keyword evidence="4" id="KW-0067">ATP-binding</keyword>
<dbReference type="EMBL" id="DRZM01000089">
    <property type="protein sequence ID" value="HHP04663.1"/>
    <property type="molecule type" value="Genomic_DNA"/>
</dbReference>
<dbReference type="SUPFAM" id="SSF52540">
    <property type="entry name" value="P-loop containing nucleoside triphosphate hydrolases"/>
    <property type="match status" value="1"/>
</dbReference>
<dbReference type="GO" id="GO:0140097">
    <property type="term" value="F:catalytic activity, acting on DNA"/>
    <property type="evidence" value="ECO:0007669"/>
    <property type="project" value="UniProtKB-ARBA"/>
</dbReference>
<evidence type="ECO:0000256" key="2">
    <source>
        <dbReference type="ARBA" id="ARBA00022801"/>
    </source>
</evidence>
<reference evidence="7" key="1">
    <citation type="journal article" date="2020" name="mSystems">
        <title>Genome- and Community-Level Interaction Insights into Carbon Utilization and Element Cycling Functions of Hydrothermarchaeota in Hydrothermal Sediment.</title>
        <authorList>
            <person name="Zhou Z."/>
            <person name="Liu Y."/>
            <person name="Xu W."/>
            <person name="Pan J."/>
            <person name="Luo Z.H."/>
            <person name="Li M."/>
        </authorList>
    </citation>
    <scope>NUCLEOTIDE SEQUENCE [LARGE SCALE GENOMIC DNA]</scope>
    <source>
        <strain evidence="7">SpSt-1125</strain>
    </source>
</reference>
<protein>
    <submittedName>
        <fullName evidence="7">DEAD/DEAH box helicase</fullName>
    </submittedName>
</protein>